<dbReference type="Proteomes" id="UP001630127">
    <property type="component" value="Unassembled WGS sequence"/>
</dbReference>
<feature type="compositionally biased region" description="Low complexity" evidence="1">
    <location>
        <begin position="167"/>
        <end position="186"/>
    </location>
</feature>
<name>A0ABD2YEE7_9GENT</name>
<protein>
    <submittedName>
        <fullName evidence="2">Uncharacterized protein</fullName>
    </submittedName>
</protein>
<feature type="region of interest" description="Disordered" evidence="1">
    <location>
        <begin position="1"/>
        <end position="68"/>
    </location>
</feature>
<dbReference type="AlphaFoldDB" id="A0ABD2YEE7"/>
<evidence type="ECO:0000313" key="2">
    <source>
        <dbReference type="EMBL" id="KAL3504242.1"/>
    </source>
</evidence>
<dbReference type="PANTHER" id="PTHR35466:SF4">
    <property type="entry name" value="EXPRESSED PROTEIN"/>
    <property type="match status" value="1"/>
</dbReference>
<reference evidence="2 3" key="1">
    <citation type="submission" date="2024-11" db="EMBL/GenBank/DDBJ databases">
        <title>A near-complete genome assembly of Cinchona calisaya.</title>
        <authorList>
            <person name="Lian D.C."/>
            <person name="Zhao X.W."/>
            <person name="Wei L."/>
        </authorList>
    </citation>
    <scope>NUCLEOTIDE SEQUENCE [LARGE SCALE GENOMIC DNA]</scope>
    <source>
        <tissue evidence="2">Nenye</tissue>
    </source>
</reference>
<dbReference type="PANTHER" id="PTHR35466">
    <property type="entry name" value="SERINE/ARGININE REPETITIVE MATRIX PROTEIN 1"/>
    <property type="match status" value="1"/>
</dbReference>
<evidence type="ECO:0000313" key="3">
    <source>
        <dbReference type="Proteomes" id="UP001630127"/>
    </source>
</evidence>
<accession>A0ABD2YEE7</accession>
<feature type="region of interest" description="Disordered" evidence="1">
    <location>
        <begin position="167"/>
        <end position="191"/>
    </location>
</feature>
<comment type="caution">
    <text evidence="2">The sequence shown here is derived from an EMBL/GenBank/DDBJ whole genome shotgun (WGS) entry which is preliminary data.</text>
</comment>
<feature type="compositionally biased region" description="Low complexity" evidence="1">
    <location>
        <begin position="27"/>
        <end position="41"/>
    </location>
</feature>
<organism evidence="2 3">
    <name type="scientific">Cinchona calisaya</name>
    <dbReference type="NCBI Taxonomy" id="153742"/>
    <lineage>
        <taxon>Eukaryota</taxon>
        <taxon>Viridiplantae</taxon>
        <taxon>Streptophyta</taxon>
        <taxon>Embryophyta</taxon>
        <taxon>Tracheophyta</taxon>
        <taxon>Spermatophyta</taxon>
        <taxon>Magnoliopsida</taxon>
        <taxon>eudicotyledons</taxon>
        <taxon>Gunneridae</taxon>
        <taxon>Pentapetalae</taxon>
        <taxon>asterids</taxon>
        <taxon>lamiids</taxon>
        <taxon>Gentianales</taxon>
        <taxon>Rubiaceae</taxon>
        <taxon>Cinchonoideae</taxon>
        <taxon>Cinchoneae</taxon>
        <taxon>Cinchona</taxon>
    </lineage>
</organism>
<keyword evidence="3" id="KW-1185">Reference proteome</keyword>
<gene>
    <name evidence="2" type="ORF">ACH5RR_034083</name>
</gene>
<proteinExistence type="predicted"/>
<sequence>MALDDSFKRAGAIPFKWEDRPGVPKIQAQLPEQHQQHQQQKQHFDRNNPSLVPQHKEQKKQQKLAPPPAGFYYFQPQMEPRTRSFLSAPRTRSERYRFYSSSTLSQPESVLTSGCFPSSPLLISRKYDKKKTKKHKLKVGVVEPESEPECGSDLETLSRWSVSTRKSLSPFKDSPLSSSFSSHQSSPRPLNDAEWAGYGLF</sequence>
<dbReference type="EMBL" id="JBJUIK010000014">
    <property type="protein sequence ID" value="KAL3504242.1"/>
    <property type="molecule type" value="Genomic_DNA"/>
</dbReference>
<evidence type="ECO:0000256" key="1">
    <source>
        <dbReference type="SAM" id="MobiDB-lite"/>
    </source>
</evidence>